<comment type="caution">
    <text evidence="2">The sequence shown here is derived from an EMBL/GenBank/DDBJ whole genome shotgun (WGS) entry which is preliminary data.</text>
</comment>
<feature type="domain" description="DOG1" evidence="1">
    <location>
        <begin position="13"/>
        <end position="112"/>
    </location>
</feature>
<sequence length="112" mass="13023">MINQTISPELPELESFQTFFELWLSEQHQHLHRLILASQHNKNISNAEDEDGPVLGALVERVLKHYETYYEVKSRCAEQDVLAMLSPPWTSSLEDAFLWKGGWRPSMAFHLL</sequence>
<dbReference type="EMBL" id="JBEDUW010000001">
    <property type="protein sequence ID" value="KAK9950250.1"/>
    <property type="molecule type" value="Genomic_DNA"/>
</dbReference>
<dbReference type="GO" id="GO:0043565">
    <property type="term" value="F:sequence-specific DNA binding"/>
    <property type="evidence" value="ECO:0007669"/>
    <property type="project" value="InterPro"/>
</dbReference>
<accession>A0AAW1YNH9</accession>
<dbReference type="GO" id="GO:0006351">
    <property type="term" value="P:DNA-templated transcription"/>
    <property type="evidence" value="ECO:0007669"/>
    <property type="project" value="InterPro"/>
</dbReference>
<dbReference type="Proteomes" id="UP001457282">
    <property type="component" value="Unassembled WGS sequence"/>
</dbReference>
<proteinExistence type="predicted"/>
<reference evidence="2 3" key="1">
    <citation type="journal article" date="2023" name="G3 (Bethesda)">
        <title>A chromosome-length genome assembly and annotation of blackberry (Rubus argutus, cv. 'Hillquist').</title>
        <authorList>
            <person name="Bruna T."/>
            <person name="Aryal R."/>
            <person name="Dudchenko O."/>
            <person name="Sargent D.J."/>
            <person name="Mead D."/>
            <person name="Buti M."/>
            <person name="Cavallini A."/>
            <person name="Hytonen T."/>
            <person name="Andres J."/>
            <person name="Pham M."/>
            <person name="Weisz D."/>
            <person name="Mascagni F."/>
            <person name="Usai G."/>
            <person name="Natali L."/>
            <person name="Bassil N."/>
            <person name="Fernandez G.E."/>
            <person name="Lomsadze A."/>
            <person name="Armour M."/>
            <person name="Olukolu B."/>
            <person name="Poorten T."/>
            <person name="Britton C."/>
            <person name="Davik J."/>
            <person name="Ashrafi H."/>
            <person name="Aiden E.L."/>
            <person name="Borodovsky M."/>
            <person name="Worthington M."/>
        </authorList>
    </citation>
    <scope>NUCLEOTIDE SEQUENCE [LARGE SCALE GENOMIC DNA]</scope>
    <source>
        <strain evidence="2">PI 553951</strain>
    </source>
</reference>
<evidence type="ECO:0000313" key="3">
    <source>
        <dbReference type="Proteomes" id="UP001457282"/>
    </source>
</evidence>
<dbReference type="PANTHER" id="PTHR46354:SF4">
    <property type="entry name" value="PROTEIN DOG1-LIKE 3"/>
    <property type="match status" value="1"/>
</dbReference>
<dbReference type="Pfam" id="PF14144">
    <property type="entry name" value="DOG1"/>
    <property type="match status" value="1"/>
</dbReference>
<protein>
    <recommendedName>
        <fullName evidence="1">DOG1 domain-containing protein</fullName>
    </recommendedName>
</protein>
<evidence type="ECO:0000259" key="1">
    <source>
        <dbReference type="PROSITE" id="PS51806"/>
    </source>
</evidence>
<organism evidence="2 3">
    <name type="scientific">Rubus argutus</name>
    <name type="common">Southern blackberry</name>
    <dbReference type="NCBI Taxonomy" id="59490"/>
    <lineage>
        <taxon>Eukaryota</taxon>
        <taxon>Viridiplantae</taxon>
        <taxon>Streptophyta</taxon>
        <taxon>Embryophyta</taxon>
        <taxon>Tracheophyta</taxon>
        <taxon>Spermatophyta</taxon>
        <taxon>Magnoliopsida</taxon>
        <taxon>eudicotyledons</taxon>
        <taxon>Gunneridae</taxon>
        <taxon>Pentapetalae</taxon>
        <taxon>rosids</taxon>
        <taxon>fabids</taxon>
        <taxon>Rosales</taxon>
        <taxon>Rosaceae</taxon>
        <taxon>Rosoideae</taxon>
        <taxon>Rosoideae incertae sedis</taxon>
        <taxon>Rubus</taxon>
    </lineage>
</organism>
<dbReference type="PROSITE" id="PS51806">
    <property type="entry name" value="DOG1"/>
    <property type="match status" value="1"/>
</dbReference>
<dbReference type="PANTHER" id="PTHR46354">
    <property type="entry name" value="DOG1 DOMAIN-CONTAINING PROTEIN"/>
    <property type="match status" value="1"/>
</dbReference>
<gene>
    <name evidence="2" type="ORF">M0R45_005751</name>
</gene>
<dbReference type="InterPro" id="IPR025422">
    <property type="entry name" value="TGA_domain"/>
</dbReference>
<dbReference type="InterPro" id="IPR051886">
    <property type="entry name" value="Seed_Dev/Stress_Resp_Reg"/>
</dbReference>
<evidence type="ECO:0000313" key="2">
    <source>
        <dbReference type="EMBL" id="KAK9950250.1"/>
    </source>
</evidence>
<keyword evidence="3" id="KW-1185">Reference proteome</keyword>
<dbReference type="AlphaFoldDB" id="A0AAW1YNH9"/>
<name>A0AAW1YNH9_RUBAR</name>